<reference evidence="1" key="1">
    <citation type="submission" date="2020-04" db="EMBL/GenBank/DDBJ databases">
        <authorList>
            <person name="Zhang T."/>
        </authorList>
    </citation>
    <scope>NUCLEOTIDE SEQUENCE</scope>
    <source>
        <strain evidence="1">HKST-UBA01</strain>
    </source>
</reference>
<name>A0A956RN74_UNCEI</name>
<protein>
    <submittedName>
        <fullName evidence="1">Uncharacterized protein</fullName>
    </submittedName>
</protein>
<dbReference type="Proteomes" id="UP000697710">
    <property type="component" value="Unassembled WGS sequence"/>
</dbReference>
<reference evidence="1" key="2">
    <citation type="journal article" date="2021" name="Microbiome">
        <title>Successional dynamics and alternative stable states in a saline activated sludge microbial community over 9 years.</title>
        <authorList>
            <person name="Wang Y."/>
            <person name="Ye J."/>
            <person name="Ju F."/>
            <person name="Liu L."/>
            <person name="Boyd J.A."/>
            <person name="Deng Y."/>
            <person name="Parks D.H."/>
            <person name="Jiang X."/>
            <person name="Yin X."/>
            <person name="Woodcroft B.J."/>
            <person name="Tyson G.W."/>
            <person name="Hugenholtz P."/>
            <person name="Polz M.F."/>
            <person name="Zhang T."/>
        </authorList>
    </citation>
    <scope>NUCLEOTIDE SEQUENCE</scope>
    <source>
        <strain evidence="1">HKST-UBA01</strain>
    </source>
</reference>
<evidence type="ECO:0000313" key="2">
    <source>
        <dbReference type="Proteomes" id="UP000697710"/>
    </source>
</evidence>
<comment type="caution">
    <text evidence="1">The sequence shown here is derived from an EMBL/GenBank/DDBJ whole genome shotgun (WGS) entry which is preliminary data.</text>
</comment>
<dbReference type="EMBL" id="JAGQHR010000001">
    <property type="protein sequence ID" value="MCA9726042.1"/>
    <property type="molecule type" value="Genomic_DNA"/>
</dbReference>
<organism evidence="1 2">
    <name type="scientific">Eiseniibacteriota bacterium</name>
    <dbReference type="NCBI Taxonomy" id="2212470"/>
    <lineage>
        <taxon>Bacteria</taxon>
        <taxon>Candidatus Eiseniibacteriota</taxon>
    </lineage>
</organism>
<gene>
    <name evidence="1" type="ORF">KC729_00055</name>
</gene>
<evidence type="ECO:0000313" key="1">
    <source>
        <dbReference type="EMBL" id="MCA9726042.1"/>
    </source>
</evidence>
<proteinExistence type="predicted"/>
<dbReference type="AlphaFoldDB" id="A0A956RN74"/>
<sequence>MIRKALLAFLVATAVAVAVVLSFQLQVHLIRRWAGTDDLQAELRDHETRLQKIETHPVSTWVRKGTWYYPAEGTAEDSVRVQLISIGRGRGR</sequence>
<accession>A0A956RN74</accession>